<evidence type="ECO:0000256" key="2">
    <source>
        <dbReference type="ARBA" id="ARBA00023235"/>
    </source>
</evidence>
<gene>
    <name evidence="3" type="ORF">GCM10007964_54240</name>
</gene>
<dbReference type="GO" id="GO:0016853">
    <property type="term" value="F:isomerase activity"/>
    <property type="evidence" value="ECO:0007669"/>
    <property type="project" value="UniProtKB-KW"/>
</dbReference>
<proteinExistence type="inferred from homology"/>
<comment type="caution">
    <text evidence="3">The sequence shown here is derived from an EMBL/GenBank/DDBJ whole genome shotgun (WGS) entry which is preliminary data.</text>
</comment>
<dbReference type="AlphaFoldDB" id="A0A917RFH5"/>
<dbReference type="InterPro" id="IPR007400">
    <property type="entry name" value="PrpF-like"/>
</dbReference>
<dbReference type="Proteomes" id="UP000645217">
    <property type="component" value="Unassembled WGS sequence"/>
</dbReference>
<protein>
    <submittedName>
        <fullName evidence="3">Uncharacterized protein</fullName>
    </submittedName>
</protein>
<comment type="similarity">
    <text evidence="1">Belongs to the PrpF family.</text>
</comment>
<keyword evidence="2" id="KW-0413">Isomerase</keyword>
<sequence length="334" mass="35642">MKTLTYEPVRAIGIDIGLWSVAGAAAPTLVVASSRRLADPLPVLETAVATVGRPVKKVALAHPAANDTPAHAEYVFAQVVERTDGQVLDLTPECGHSMLAAATHLRARDHLRAAGHPLKLLTHRSGRARVVECRIDPFDVRKGVYTAGLSFPLNDHTKVGANGWAEEDFPLGRKPLSLTVPGRRVRLPVTVVQCGNPYAFVDASALGITSREALMAAGEDICQVLREVRAQLAPRLGLGRSEVLPKPALLLRTEQGATHARALSTDHWHPGLALTGLVALATLNADESTNDADLVVGHPGGSSSVGVRTRPDGRRMVVIADRQVTRITRLLQKA</sequence>
<dbReference type="RefSeq" id="WP_189165864.1">
    <property type="nucleotide sequence ID" value="NZ_BMNT01000033.1"/>
</dbReference>
<evidence type="ECO:0000256" key="1">
    <source>
        <dbReference type="ARBA" id="ARBA00007673"/>
    </source>
</evidence>
<dbReference type="PANTHER" id="PTHR43709:SF2">
    <property type="entry name" value="DUF453 DOMAIN PROTEIN (AFU_ORTHOLOGUE AFUA_6G00360)"/>
    <property type="match status" value="1"/>
</dbReference>
<reference evidence="3" key="1">
    <citation type="journal article" date="2014" name="Int. J. Syst. Evol. Microbiol.">
        <title>Complete genome sequence of Corynebacterium casei LMG S-19264T (=DSM 44701T), isolated from a smear-ripened cheese.</title>
        <authorList>
            <consortium name="US DOE Joint Genome Institute (JGI-PGF)"/>
            <person name="Walter F."/>
            <person name="Albersmeier A."/>
            <person name="Kalinowski J."/>
            <person name="Ruckert C."/>
        </authorList>
    </citation>
    <scope>NUCLEOTIDE SEQUENCE</scope>
    <source>
        <strain evidence="3">JCM 13064</strain>
    </source>
</reference>
<keyword evidence="4" id="KW-1185">Reference proteome</keyword>
<dbReference type="PANTHER" id="PTHR43709">
    <property type="entry name" value="ACONITATE ISOMERASE-RELATED"/>
    <property type="match status" value="1"/>
</dbReference>
<dbReference type="Gene3D" id="3.10.310.10">
    <property type="entry name" value="Diaminopimelate Epimerase, Chain A, domain 1"/>
    <property type="match status" value="1"/>
</dbReference>
<dbReference type="Pfam" id="PF04303">
    <property type="entry name" value="PrpF"/>
    <property type="match status" value="1"/>
</dbReference>
<evidence type="ECO:0000313" key="3">
    <source>
        <dbReference type="EMBL" id="GGL05195.1"/>
    </source>
</evidence>
<name>A0A917RFH5_9ACTN</name>
<accession>A0A917RFH5</accession>
<dbReference type="EMBL" id="BMNT01000033">
    <property type="protein sequence ID" value="GGL05195.1"/>
    <property type="molecule type" value="Genomic_DNA"/>
</dbReference>
<evidence type="ECO:0000313" key="4">
    <source>
        <dbReference type="Proteomes" id="UP000645217"/>
    </source>
</evidence>
<dbReference type="SUPFAM" id="SSF54506">
    <property type="entry name" value="Diaminopimelate epimerase-like"/>
    <property type="match status" value="1"/>
</dbReference>
<reference evidence="3" key="2">
    <citation type="submission" date="2020-09" db="EMBL/GenBank/DDBJ databases">
        <authorList>
            <person name="Sun Q."/>
            <person name="Ohkuma M."/>
        </authorList>
    </citation>
    <scope>NUCLEOTIDE SEQUENCE</scope>
    <source>
        <strain evidence="3">JCM 13064</strain>
    </source>
</reference>
<organism evidence="3 4">
    <name type="scientific">Sphaerisporangium melleum</name>
    <dbReference type="NCBI Taxonomy" id="321316"/>
    <lineage>
        <taxon>Bacteria</taxon>
        <taxon>Bacillati</taxon>
        <taxon>Actinomycetota</taxon>
        <taxon>Actinomycetes</taxon>
        <taxon>Streptosporangiales</taxon>
        <taxon>Streptosporangiaceae</taxon>
        <taxon>Sphaerisporangium</taxon>
    </lineage>
</organism>